<sequence>MWILGNPVKIEGQQAYWHCKDRVAKPKGAPTSQVNLSTFDEDSIGKSRYVKLTSKHTGRPDLVSAQIVVTGGCMLKGA</sequence>
<comment type="caution">
    <text evidence="1">The sequence shown here is derived from an EMBL/GenBank/DDBJ whole genome shotgun (WGS) entry which is preliminary data.</text>
</comment>
<dbReference type="AlphaFoldDB" id="A0AAV5MZ33"/>
<keyword evidence="2" id="KW-1185">Reference proteome</keyword>
<reference evidence="1 2" key="1">
    <citation type="journal article" date="2021" name="Commun. Biol.">
        <title>The genome of Shorea leprosula (Dipterocarpaceae) highlights the ecological relevance of drought in aseasonal tropical rainforests.</title>
        <authorList>
            <person name="Ng K.K.S."/>
            <person name="Kobayashi M.J."/>
            <person name="Fawcett J.A."/>
            <person name="Hatakeyama M."/>
            <person name="Paape T."/>
            <person name="Ng C.H."/>
            <person name="Ang C.C."/>
            <person name="Tnah L.H."/>
            <person name="Lee C.T."/>
            <person name="Nishiyama T."/>
            <person name="Sese J."/>
            <person name="O'Brien M.J."/>
            <person name="Copetti D."/>
            <person name="Mohd Noor M.I."/>
            <person name="Ong R.C."/>
            <person name="Putra M."/>
            <person name="Sireger I.Z."/>
            <person name="Indrioko S."/>
            <person name="Kosugi Y."/>
            <person name="Izuno A."/>
            <person name="Isagi Y."/>
            <person name="Lee S.L."/>
            <person name="Shimizu K.K."/>
        </authorList>
    </citation>
    <scope>NUCLEOTIDE SEQUENCE [LARGE SCALE GENOMIC DNA]</scope>
    <source>
        <strain evidence="1">214</strain>
    </source>
</reference>
<evidence type="ECO:0000313" key="1">
    <source>
        <dbReference type="EMBL" id="GKV53941.1"/>
    </source>
</evidence>
<evidence type="ECO:0000313" key="2">
    <source>
        <dbReference type="Proteomes" id="UP001054252"/>
    </source>
</evidence>
<gene>
    <name evidence="1" type="ORF">SLEP1_g60452</name>
</gene>
<dbReference type="Proteomes" id="UP001054252">
    <property type="component" value="Unassembled WGS sequence"/>
</dbReference>
<proteinExistence type="predicted"/>
<accession>A0AAV5MZ33</accession>
<organism evidence="1 2">
    <name type="scientific">Rubroshorea leprosula</name>
    <dbReference type="NCBI Taxonomy" id="152421"/>
    <lineage>
        <taxon>Eukaryota</taxon>
        <taxon>Viridiplantae</taxon>
        <taxon>Streptophyta</taxon>
        <taxon>Embryophyta</taxon>
        <taxon>Tracheophyta</taxon>
        <taxon>Spermatophyta</taxon>
        <taxon>Magnoliopsida</taxon>
        <taxon>eudicotyledons</taxon>
        <taxon>Gunneridae</taxon>
        <taxon>Pentapetalae</taxon>
        <taxon>rosids</taxon>
        <taxon>malvids</taxon>
        <taxon>Malvales</taxon>
        <taxon>Dipterocarpaceae</taxon>
        <taxon>Rubroshorea</taxon>
    </lineage>
</organism>
<protein>
    <submittedName>
        <fullName evidence="1">Uncharacterized protein</fullName>
    </submittedName>
</protein>
<name>A0AAV5MZ33_9ROSI</name>
<dbReference type="EMBL" id="BPVZ01002425">
    <property type="protein sequence ID" value="GKV53941.1"/>
    <property type="molecule type" value="Genomic_DNA"/>
</dbReference>